<dbReference type="EMBL" id="KZ678138">
    <property type="protein sequence ID" value="PSN64615.1"/>
    <property type="molecule type" value="Genomic_DNA"/>
</dbReference>
<feature type="compositionally biased region" description="Low complexity" evidence="1">
    <location>
        <begin position="77"/>
        <end position="88"/>
    </location>
</feature>
<sequence>MGFHIRKFRVKYHPEDIHTLISKETVLDIPPSGVSPSPYSPGTASQCHSPSSYAPPIPAAIHHHDTSSPRSHHDDLTPTSPTSSSSCASPMDPYYQYINTTPQFLGFNSTTLSRSLSLVTKLYMDNKGDVSTLDLRPLELPYAEARAFHYVQRLADTTPSLRPDPEFEARVRDVYGSERAFADLAVRHFIRRVGTWNDVVAEQRKSLRRTSKRRSWISMRSLSERSDDSISSSSSATSFGEERSVYRGRWSELGRLLKDEKRRSTVSEGRGSGSSEIGRMLKDEKVVYGAGVSEELERATTLEGLAQLVLEVKRLDAGIARLPNDVALLRRKSRKTGSWE</sequence>
<organism evidence="2 3">
    <name type="scientific">Corynespora cassiicola Philippines</name>
    <dbReference type="NCBI Taxonomy" id="1448308"/>
    <lineage>
        <taxon>Eukaryota</taxon>
        <taxon>Fungi</taxon>
        <taxon>Dikarya</taxon>
        <taxon>Ascomycota</taxon>
        <taxon>Pezizomycotina</taxon>
        <taxon>Dothideomycetes</taxon>
        <taxon>Pleosporomycetidae</taxon>
        <taxon>Pleosporales</taxon>
        <taxon>Corynesporascaceae</taxon>
        <taxon>Corynespora</taxon>
    </lineage>
</organism>
<keyword evidence="3" id="KW-1185">Reference proteome</keyword>
<proteinExistence type="predicted"/>
<feature type="compositionally biased region" description="Low complexity" evidence="1">
    <location>
        <begin position="30"/>
        <end position="52"/>
    </location>
</feature>
<dbReference type="Proteomes" id="UP000240883">
    <property type="component" value="Unassembled WGS sequence"/>
</dbReference>
<dbReference type="AlphaFoldDB" id="A0A2T2NGQ4"/>
<name>A0A2T2NGQ4_CORCC</name>
<evidence type="ECO:0000313" key="3">
    <source>
        <dbReference type="Proteomes" id="UP000240883"/>
    </source>
</evidence>
<gene>
    <name evidence="2" type="ORF">BS50DRAFT_78248</name>
</gene>
<accession>A0A2T2NGQ4</accession>
<evidence type="ECO:0000313" key="2">
    <source>
        <dbReference type="EMBL" id="PSN64615.1"/>
    </source>
</evidence>
<feature type="region of interest" description="Disordered" evidence="1">
    <location>
        <begin position="30"/>
        <end position="88"/>
    </location>
</feature>
<protein>
    <submittedName>
        <fullName evidence="2">Uncharacterized protein</fullName>
    </submittedName>
</protein>
<reference evidence="2 3" key="1">
    <citation type="journal article" date="2018" name="Front. Microbiol.">
        <title>Genome-Wide Analysis of Corynespora cassiicola Leaf Fall Disease Putative Effectors.</title>
        <authorList>
            <person name="Lopez D."/>
            <person name="Ribeiro S."/>
            <person name="Label P."/>
            <person name="Fumanal B."/>
            <person name="Venisse J.S."/>
            <person name="Kohler A."/>
            <person name="de Oliveira R.R."/>
            <person name="Labutti K."/>
            <person name="Lipzen A."/>
            <person name="Lail K."/>
            <person name="Bauer D."/>
            <person name="Ohm R.A."/>
            <person name="Barry K.W."/>
            <person name="Spatafora J."/>
            <person name="Grigoriev I.V."/>
            <person name="Martin F.M."/>
            <person name="Pujade-Renaud V."/>
        </authorList>
    </citation>
    <scope>NUCLEOTIDE SEQUENCE [LARGE SCALE GENOMIC DNA]</scope>
    <source>
        <strain evidence="2 3">Philippines</strain>
    </source>
</reference>
<evidence type="ECO:0000256" key="1">
    <source>
        <dbReference type="SAM" id="MobiDB-lite"/>
    </source>
</evidence>
<feature type="compositionally biased region" description="Basic and acidic residues" evidence="1">
    <location>
        <begin position="62"/>
        <end position="76"/>
    </location>
</feature>